<evidence type="ECO:0000256" key="1">
    <source>
        <dbReference type="ARBA" id="ARBA00001933"/>
    </source>
</evidence>
<dbReference type="SUPFAM" id="SSF53383">
    <property type="entry name" value="PLP-dependent transferases"/>
    <property type="match status" value="1"/>
</dbReference>
<protein>
    <submittedName>
        <fullName evidence="4">PLP-dependent aspartate aminotransferase family protein</fullName>
    </submittedName>
</protein>
<keyword evidence="5" id="KW-1185">Reference proteome</keyword>
<organism evidence="4 5">
    <name type="scientific">Streptomyces fragilis</name>
    <dbReference type="NCBI Taxonomy" id="67301"/>
    <lineage>
        <taxon>Bacteria</taxon>
        <taxon>Bacillati</taxon>
        <taxon>Actinomycetota</taxon>
        <taxon>Actinomycetes</taxon>
        <taxon>Kitasatosporales</taxon>
        <taxon>Streptomycetaceae</taxon>
        <taxon>Streptomyces</taxon>
    </lineage>
</organism>
<dbReference type="InterPro" id="IPR000277">
    <property type="entry name" value="Cys/Met-Metab_PyrdxlP-dep_enz"/>
</dbReference>
<dbReference type="Pfam" id="PF01053">
    <property type="entry name" value="Cys_Met_Meta_PP"/>
    <property type="match status" value="1"/>
</dbReference>
<dbReference type="Gene3D" id="3.40.640.10">
    <property type="entry name" value="Type I PLP-dependent aspartate aminotransferase-like (Major domain)"/>
    <property type="match status" value="1"/>
</dbReference>
<accession>A0ABV2YDL1</accession>
<dbReference type="PIRSF" id="PIRSF001434">
    <property type="entry name" value="CGS"/>
    <property type="match status" value="1"/>
</dbReference>
<keyword evidence="4" id="KW-0032">Aminotransferase</keyword>
<dbReference type="InterPro" id="IPR015422">
    <property type="entry name" value="PyrdxlP-dep_Trfase_small"/>
</dbReference>
<name>A0ABV2YDL1_9ACTN</name>
<evidence type="ECO:0000256" key="2">
    <source>
        <dbReference type="ARBA" id="ARBA00022898"/>
    </source>
</evidence>
<evidence type="ECO:0000256" key="3">
    <source>
        <dbReference type="RuleBase" id="RU362118"/>
    </source>
</evidence>
<proteinExistence type="inferred from homology"/>
<comment type="cofactor">
    <cofactor evidence="1 3">
        <name>pyridoxal 5'-phosphate</name>
        <dbReference type="ChEBI" id="CHEBI:597326"/>
    </cofactor>
</comment>
<reference evidence="4 5" key="1">
    <citation type="submission" date="2024-06" db="EMBL/GenBank/DDBJ databases">
        <title>The Natural Products Discovery Center: Release of the First 8490 Sequenced Strains for Exploring Actinobacteria Biosynthetic Diversity.</title>
        <authorList>
            <person name="Kalkreuter E."/>
            <person name="Kautsar S.A."/>
            <person name="Yang D."/>
            <person name="Bader C.D."/>
            <person name="Teijaro C.N."/>
            <person name="Fluegel L."/>
            <person name="Davis C.M."/>
            <person name="Simpson J.R."/>
            <person name="Lauterbach L."/>
            <person name="Steele A.D."/>
            <person name="Gui C."/>
            <person name="Meng S."/>
            <person name="Li G."/>
            <person name="Viehrig K."/>
            <person name="Ye F."/>
            <person name="Su P."/>
            <person name="Kiefer A.F."/>
            <person name="Nichols A."/>
            <person name="Cepeda A.J."/>
            <person name="Yan W."/>
            <person name="Fan B."/>
            <person name="Jiang Y."/>
            <person name="Adhikari A."/>
            <person name="Zheng C.-J."/>
            <person name="Schuster L."/>
            <person name="Cowan T.M."/>
            <person name="Smanski M.J."/>
            <person name="Chevrette M.G."/>
            <person name="De Carvalho L.P.S."/>
            <person name="Shen B."/>
        </authorList>
    </citation>
    <scope>NUCLEOTIDE SEQUENCE [LARGE SCALE GENOMIC DNA]</scope>
    <source>
        <strain evidence="4 5">NPDC038104</strain>
    </source>
</reference>
<dbReference type="RefSeq" id="WP_108955172.1">
    <property type="nucleotide sequence ID" value="NZ_BEVZ01000005.1"/>
</dbReference>
<comment type="caution">
    <text evidence="4">The sequence shown here is derived from an EMBL/GenBank/DDBJ whole genome shotgun (WGS) entry which is preliminary data.</text>
</comment>
<keyword evidence="2 3" id="KW-0663">Pyridoxal phosphate</keyword>
<sequence>MGISPERFETLAVHAGRADLTELGVHAPPIDLSSTNPLPDIERGGDSYESMATGGRPLPDGGAVYQRLWNPTVARFETALADLEQAEAAVAFASGMAATTAAILAMTGESGKRHIVAVRPLYGGTDHLLASGLLGVEATFCGPSEVAGALAARPDTALVLLETPANPTLDLVDIAGVVRQAGAVPVMVDNTFATPVLQNPVTLGASLVLHSATKYLGGHGDVIGGVIACDETTAEALRRVRAITGALLHPLAGYLLHRGLATLPTRVRAQQETARELASWLGGHPAVERVFFPDLDSAVLADGRTGSLRHQMRGPGAMISVALRGGYEAAKRLTSSLSLFTHAVSLGGVDSLVQHPAALTHRPVAPEARPSANVVRLSIGLEHVDDLIADLETALAPAADPTVPSVTPAVLPLSAHAAHATEPATAPVS</sequence>
<dbReference type="PANTHER" id="PTHR11808:SF85">
    <property type="entry name" value="CYSTATHIONINE GAMMA-LYASE-RELATED"/>
    <property type="match status" value="1"/>
</dbReference>
<dbReference type="GO" id="GO:0008483">
    <property type="term" value="F:transaminase activity"/>
    <property type="evidence" value="ECO:0007669"/>
    <property type="project" value="UniProtKB-KW"/>
</dbReference>
<dbReference type="EMBL" id="JBEZUR010000006">
    <property type="protein sequence ID" value="MEU3553817.1"/>
    <property type="molecule type" value="Genomic_DNA"/>
</dbReference>
<dbReference type="InterPro" id="IPR015424">
    <property type="entry name" value="PyrdxlP-dep_Trfase"/>
</dbReference>
<keyword evidence="4" id="KW-0808">Transferase</keyword>
<evidence type="ECO:0000313" key="5">
    <source>
        <dbReference type="Proteomes" id="UP001550850"/>
    </source>
</evidence>
<gene>
    <name evidence="4" type="ORF">AB0E65_06260</name>
</gene>
<dbReference type="InterPro" id="IPR015421">
    <property type="entry name" value="PyrdxlP-dep_Trfase_major"/>
</dbReference>
<dbReference type="PANTHER" id="PTHR11808">
    <property type="entry name" value="TRANS-SULFURATION ENZYME FAMILY MEMBER"/>
    <property type="match status" value="1"/>
</dbReference>
<evidence type="ECO:0000313" key="4">
    <source>
        <dbReference type="EMBL" id="MEU3553817.1"/>
    </source>
</evidence>
<dbReference type="Gene3D" id="3.90.1150.10">
    <property type="entry name" value="Aspartate Aminotransferase, domain 1"/>
    <property type="match status" value="1"/>
</dbReference>
<dbReference type="Proteomes" id="UP001550850">
    <property type="component" value="Unassembled WGS sequence"/>
</dbReference>
<comment type="similarity">
    <text evidence="3">Belongs to the trans-sulfuration enzymes family.</text>
</comment>